<accession>A0A6S7DFI2</accession>
<name>A0A6S7DFI2_9BURK</name>
<evidence type="ECO:0000256" key="1">
    <source>
        <dbReference type="SAM" id="MobiDB-lite"/>
    </source>
</evidence>
<evidence type="ECO:0000313" key="3">
    <source>
        <dbReference type="Proteomes" id="UP000494117"/>
    </source>
</evidence>
<dbReference type="AlphaFoldDB" id="A0A6S7DFI2"/>
<keyword evidence="3" id="KW-1185">Reference proteome</keyword>
<protein>
    <submittedName>
        <fullName evidence="2">Uncharacterized protein</fullName>
    </submittedName>
</protein>
<reference evidence="2 3" key="1">
    <citation type="submission" date="2020-04" db="EMBL/GenBank/DDBJ databases">
        <authorList>
            <person name="De Canck E."/>
        </authorList>
    </citation>
    <scope>NUCLEOTIDE SEQUENCE [LARGE SCALE GENOMIC DNA]</scope>
    <source>
        <strain evidence="2 3">LMG 26858</strain>
    </source>
</reference>
<sequence>MQPGLRLGFVAGIWQRDIARQTGMGRERLRFGSLRIQVRPVLAQGASLHGHGHQRVRGGGRTAGACRLRIGLVLAFPREIQAGRQEARHVPVHEEAQRSGGQALAPVQLPSRFLPLQAREIHPAGVTPMAAGDVRALVRQDRPAGFCRQHLQQRLSQPQHVARAAQQAPVLPDAGVEFAVQVDGIQRRRAQPGAHLLDLAEQLGSVGFLQADAILRAGRARRERQPQHRPARERQGQGQRRGGHA</sequence>
<feature type="compositionally biased region" description="Basic and acidic residues" evidence="1">
    <location>
        <begin position="223"/>
        <end position="235"/>
    </location>
</feature>
<proteinExistence type="predicted"/>
<organism evidence="2 3">
    <name type="scientific">Achromobacter anxifer</name>
    <dbReference type="NCBI Taxonomy" id="1287737"/>
    <lineage>
        <taxon>Bacteria</taxon>
        <taxon>Pseudomonadati</taxon>
        <taxon>Pseudomonadota</taxon>
        <taxon>Betaproteobacteria</taxon>
        <taxon>Burkholderiales</taxon>
        <taxon>Alcaligenaceae</taxon>
        <taxon>Achromobacter</taxon>
    </lineage>
</organism>
<dbReference type="EMBL" id="CADILG010000023">
    <property type="protein sequence ID" value="CAB3881428.1"/>
    <property type="molecule type" value="Genomic_DNA"/>
</dbReference>
<gene>
    <name evidence="2" type="ORF">LMG26858_03248</name>
</gene>
<feature type="region of interest" description="Disordered" evidence="1">
    <location>
        <begin position="219"/>
        <end position="245"/>
    </location>
</feature>
<dbReference type="Proteomes" id="UP000494117">
    <property type="component" value="Unassembled WGS sequence"/>
</dbReference>
<evidence type="ECO:0000313" key="2">
    <source>
        <dbReference type="EMBL" id="CAB3881428.1"/>
    </source>
</evidence>